<evidence type="ECO:0000313" key="3">
    <source>
        <dbReference type="EMBL" id="KAK8843856.1"/>
    </source>
</evidence>
<sequence length="1246" mass="147526">MNHQSASYSYQKLQKDYESLKDEIIDQKILKIYSEFEFKYFNFAEMSIEGIESNKEEIKEKLFHFLNINRFITFQLYNNKEYSEIWQNKKIPNFSSRQLNAIFCVEKNCFIFESINNDLLRFLLHEVHSTLISTSSRKITKELQIGIFDQTVNQEIELFCQYFIKDIQKNEFVNYTIKPIASFLIRRFYQPSDYFKDPSFFIFDQQIDQKEQKIKTNLLNLIRSTDSNDINNNYQLLRKEIKEEREEEGNENKNICFKDDDFIKLRLIYSNYETFSSIYLVFHLPSLYVFALKTTNEPTNHEIDFCLKYSHRCFTRFYGFCVKDGKEIGFVYEFMSNSSLSNFYSNRKEKVDLIFSVTAMLRILQGIHYLQSNSLIHRDLKPGNVLVDHDFNCFISDFETIRKINENGFIKQEMTGNIGSFVYASPEQHEENRASFPTDIFSFGQIVYFLFANNAPIYQPYLNESSLNIANFSDLFHGCVKYDPEERWTLSDIESHLKDELLLKPFFESLFIENKSLKINDIIHYFIECIYFSLQIEKGTNVFIAKIFYFHSTNMNYIKNQHSVNDEYKILDKDKIGNFFYYLGCHCEKEEDEEILSILCFHYYELAAKLKNVDAIYTLGSIYENGRFGFQDYKKAVEYYELAGNDTRALYRLGNIDENGPLEKKDYTRFVGYYESLAKQNDVKALYQLGQFYENDSIVRRDYGKAIYYFELAAKQKHISSIHRLATIYEEGIYVKKDIPRSIYYSEILVKENDLDSIFRLATFYESGEGVKQDYLKAIEYYELLVRHFDGDAAYKLGLFYENGKGVERNLDKAIEYYEIAAQYMNSDAFLKLGSFHEEGKKYPQNYIKAIECYESSAELDNSLAYLRLANIFYYGKGVDADIDKAKYNYNKIIEMNKPELYSFKVCHNGSYYIACNDLGLINLIDNKTEDKEIGINFIKEAAFAEYSYAQNNLGLIYQLFQKEIENAEYLFGRSSKQNFALADFNLAHLYEIKKDEEKAIEYYIKASQDEDQPLLFRSNEIKDDGIELSKTFVCCLTNLILTDFYLSTEQTAINLESAKQYFISSLSKLIKQTNNSHHSFQFEYIEVKDEEEKKFSYIRKFILYFSDFHLSDFVNVEELINSYEKINEIEFQQENNDEEFVCINKMKNKENIADFYDKNESPSQLVDENIEFDKITEPSILFDLAVQNKKSKHLFIHEIRQIIKIMKTILYTPPYYILFGRMFHPKEKSTHSNTNQTDMNQSFYD</sequence>
<evidence type="ECO:0000259" key="2">
    <source>
        <dbReference type="PROSITE" id="PS50011"/>
    </source>
</evidence>
<feature type="coiled-coil region" evidence="1">
    <location>
        <begin position="3"/>
        <end position="61"/>
    </location>
</feature>
<dbReference type="SMART" id="SM00671">
    <property type="entry name" value="SEL1"/>
    <property type="match status" value="10"/>
</dbReference>
<reference evidence="3 4" key="1">
    <citation type="submission" date="2024-04" db="EMBL/GenBank/DDBJ databases">
        <title>Tritrichomonas musculus Genome.</title>
        <authorList>
            <person name="Alves-Ferreira E."/>
            <person name="Grigg M."/>
            <person name="Lorenzi H."/>
            <person name="Galac M."/>
        </authorList>
    </citation>
    <scope>NUCLEOTIDE SEQUENCE [LARGE SCALE GENOMIC DNA]</scope>
    <source>
        <strain evidence="3 4">EAF2021</strain>
    </source>
</reference>
<dbReference type="PANTHER" id="PTHR43628:SF1">
    <property type="entry name" value="CHITIN SYNTHASE REGULATORY FACTOR 2-RELATED"/>
    <property type="match status" value="1"/>
</dbReference>
<dbReference type="PROSITE" id="PS00108">
    <property type="entry name" value="PROTEIN_KINASE_ST"/>
    <property type="match status" value="1"/>
</dbReference>
<dbReference type="InterPro" id="IPR008271">
    <property type="entry name" value="Ser/Thr_kinase_AS"/>
</dbReference>
<protein>
    <recommendedName>
        <fullName evidence="2">Protein kinase domain-containing protein</fullName>
    </recommendedName>
</protein>
<dbReference type="Pfam" id="PF08238">
    <property type="entry name" value="Sel1"/>
    <property type="match status" value="10"/>
</dbReference>
<organism evidence="3 4">
    <name type="scientific">Tritrichomonas musculus</name>
    <dbReference type="NCBI Taxonomy" id="1915356"/>
    <lineage>
        <taxon>Eukaryota</taxon>
        <taxon>Metamonada</taxon>
        <taxon>Parabasalia</taxon>
        <taxon>Tritrichomonadida</taxon>
        <taxon>Tritrichomonadidae</taxon>
        <taxon>Tritrichomonas</taxon>
    </lineage>
</organism>
<dbReference type="InterPro" id="IPR011990">
    <property type="entry name" value="TPR-like_helical_dom_sf"/>
</dbReference>
<dbReference type="SMART" id="SM00220">
    <property type="entry name" value="S_TKc"/>
    <property type="match status" value="1"/>
</dbReference>
<keyword evidence="1" id="KW-0175">Coiled coil</keyword>
<evidence type="ECO:0000256" key="1">
    <source>
        <dbReference type="SAM" id="Coils"/>
    </source>
</evidence>
<name>A0ABR2HCM9_9EUKA</name>
<dbReference type="SUPFAM" id="SSF81901">
    <property type="entry name" value="HCP-like"/>
    <property type="match status" value="3"/>
</dbReference>
<dbReference type="InterPro" id="IPR011009">
    <property type="entry name" value="Kinase-like_dom_sf"/>
</dbReference>
<dbReference type="Gene3D" id="1.25.40.10">
    <property type="entry name" value="Tetratricopeptide repeat domain"/>
    <property type="match status" value="3"/>
</dbReference>
<comment type="caution">
    <text evidence="3">The sequence shown here is derived from an EMBL/GenBank/DDBJ whole genome shotgun (WGS) entry which is preliminary data.</text>
</comment>
<dbReference type="PANTHER" id="PTHR43628">
    <property type="entry name" value="ACTIVATOR OF C KINASE PROTEIN 1-RELATED"/>
    <property type="match status" value="1"/>
</dbReference>
<accession>A0ABR2HCM9</accession>
<dbReference type="Proteomes" id="UP001470230">
    <property type="component" value="Unassembled WGS sequence"/>
</dbReference>
<keyword evidence="4" id="KW-1185">Reference proteome</keyword>
<dbReference type="InterPro" id="IPR052945">
    <property type="entry name" value="Mitotic_Regulator"/>
</dbReference>
<dbReference type="CDD" id="cd00180">
    <property type="entry name" value="PKc"/>
    <property type="match status" value="1"/>
</dbReference>
<dbReference type="InterPro" id="IPR000719">
    <property type="entry name" value="Prot_kinase_dom"/>
</dbReference>
<proteinExistence type="predicted"/>
<dbReference type="InterPro" id="IPR006597">
    <property type="entry name" value="Sel1-like"/>
</dbReference>
<dbReference type="PROSITE" id="PS50011">
    <property type="entry name" value="PROTEIN_KINASE_DOM"/>
    <property type="match status" value="1"/>
</dbReference>
<gene>
    <name evidence="3" type="ORF">M9Y10_024932</name>
</gene>
<feature type="coiled-coil region" evidence="1">
    <location>
        <begin position="227"/>
        <end position="254"/>
    </location>
</feature>
<evidence type="ECO:0000313" key="4">
    <source>
        <dbReference type="Proteomes" id="UP001470230"/>
    </source>
</evidence>
<dbReference type="EMBL" id="JAPFFF010000034">
    <property type="protein sequence ID" value="KAK8843856.1"/>
    <property type="molecule type" value="Genomic_DNA"/>
</dbReference>
<dbReference type="Pfam" id="PF00069">
    <property type="entry name" value="Pkinase"/>
    <property type="match status" value="1"/>
</dbReference>
<dbReference type="Gene3D" id="1.10.510.10">
    <property type="entry name" value="Transferase(Phosphotransferase) domain 1"/>
    <property type="match status" value="1"/>
</dbReference>
<feature type="domain" description="Protein kinase" evidence="2">
    <location>
        <begin position="219"/>
        <end position="507"/>
    </location>
</feature>
<dbReference type="SUPFAM" id="SSF56112">
    <property type="entry name" value="Protein kinase-like (PK-like)"/>
    <property type="match status" value="1"/>
</dbReference>